<dbReference type="AlphaFoldDB" id="A0A2S0NC42"/>
<keyword evidence="7" id="KW-0812">Transmembrane</keyword>
<keyword evidence="6" id="KW-0175">Coiled coil</keyword>
<sequence>METLTLPASCPDGRLICATGPTSMSILGRFSISAKVLGLVMSLNIITIVIGALGYYAIEQLQTESAQAATVSSRAFDAVVVNRGLAALSRAQFYIATDPKRETIATNAAIVEEDLKAIQTRLAALRQATNPAILASVAKAEAALQKYLPMVQQTMELAARVTGMPTLEQQDDIARSALASADAYMAARVALRELTQLQQARAEETSKAAYAMADQMQTLLLGIAVAALVIGAVFGLLIGRMGISSPIRQLTNCLDDLANARFDVAIPGTQRKDEVGDIARAAETFKANGLEALHLREEQEAAKARSEEEQKALMHRMAEDFDRAVGGIVTHVSSAAAQLKGAAQTLSNAAEEASGQAGAVAAASEEASTNVQTVASATEELSASVREIGSRVEQSAGMATSAVAKADSSAQMIQELAAKSQKIGEIVELINNIASQTNLLALNATIEAARAGEAGKGFAVVAAEVKSLADQTAKATTEIASQISGIQQATGQSAEAMNGIASVIREISAVSATIASAVEEQNAATQEIARNVQQASAGTGEVSTNIVGVSHAVSETGAAASQVLSAADTLSAQAGSLKTELDKFLATIRAA</sequence>
<keyword evidence="3 5" id="KW-0807">Transducer</keyword>
<dbReference type="InterPro" id="IPR004090">
    <property type="entry name" value="Chemotax_Me-accpt_rcpt"/>
</dbReference>
<feature type="coiled-coil region" evidence="6">
    <location>
        <begin position="287"/>
        <end position="316"/>
    </location>
</feature>
<name>A0A2S0NC42_9HYPH</name>
<dbReference type="GO" id="GO:0004888">
    <property type="term" value="F:transmembrane signaling receptor activity"/>
    <property type="evidence" value="ECO:0007669"/>
    <property type="project" value="InterPro"/>
</dbReference>
<gene>
    <name evidence="11" type="ORF">C6569_11865</name>
</gene>
<protein>
    <submittedName>
        <fullName evidence="11">Methyl-accepting chemotaxis protein</fullName>
    </submittedName>
</protein>
<dbReference type="PROSITE" id="PS50192">
    <property type="entry name" value="T_SNARE"/>
    <property type="match status" value="1"/>
</dbReference>
<keyword evidence="12" id="KW-1185">Reference proteome</keyword>
<comment type="similarity">
    <text evidence="4">Belongs to the methyl-accepting chemotaxis (MCP) protein family.</text>
</comment>
<dbReference type="PROSITE" id="PS50111">
    <property type="entry name" value="CHEMOTAXIS_TRANSDUC_2"/>
    <property type="match status" value="1"/>
</dbReference>
<evidence type="ECO:0000256" key="3">
    <source>
        <dbReference type="ARBA" id="ARBA00023224"/>
    </source>
</evidence>
<dbReference type="PANTHER" id="PTHR32089:SF112">
    <property type="entry name" value="LYSOZYME-LIKE PROTEIN-RELATED"/>
    <property type="match status" value="1"/>
</dbReference>
<keyword evidence="2" id="KW-0997">Cell inner membrane</keyword>
<feature type="domain" description="Methyl-accepting transducer" evidence="8">
    <location>
        <begin position="328"/>
        <end position="571"/>
    </location>
</feature>
<evidence type="ECO:0000256" key="4">
    <source>
        <dbReference type="ARBA" id="ARBA00029447"/>
    </source>
</evidence>
<dbReference type="InterPro" id="IPR004089">
    <property type="entry name" value="MCPsignal_dom"/>
</dbReference>
<evidence type="ECO:0000259" key="10">
    <source>
        <dbReference type="PROSITE" id="PS50885"/>
    </source>
</evidence>
<keyword evidence="7" id="KW-1133">Transmembrane helix</keyword>
<comment type="subcellular location">
    <subcellularLocation>
        <location evidence="1">Cell inner membrane</location>
        <topology evidence="1">Multi-pass membrane protein</topology>
    </subcellularLocation>
</comment>
<dbReference type="SMART" id="SM00283">
    <property type="entry name" value="MA"/>
    <property type="match status" value="1"/>
</dbReference>
<keyword evidence="2" id="KW-1003">Cell membrane</keyword>
<reference evidence="11 12" key="1">
    <citation type="submission" date="2018-03" db="EMBL/GenBank/DDBJ databases">
        <title>Genome sequencing of Phreatobacter sp.</title>
        <authorList>
            <person name="Kim S.-J."/>
            <person name="Heo J."/>
            <person name="Kwon S.-W."/>
        </authorList>
    </citation>
    <scope>NUCLEOTIDE SEQUENCE [LARGE SCALE GENOMIC DNA]</scope>
    <source>
        <strain evidence="11 12">S-12</strain>
    </source>
</reference>
<dbReference type="Pfam" id="PF00015">
    <property type="entry name" value="MCPsignal"/>
    <property type="match status" value="1"/>
</dbReference>
<dbReference type="EMBL" id="CP027668">
    <property type="protein sequence ID" value="AVO45705.1"/>
    <property type="molecule type" value="Genomic_DNA"/>
</dbReference>
<evidence type="ECO:0000256" key="2">
    <source>
        <dbReference type="ARBA" id="ARBA00022519"/>
    </source>
</evidence>
<dbReference type="InterPro" id="IPR000727">
    <property type="entry name" value="T_SNARE_dom"/>
</dbReference>
<evidence type="ECO:0000313" key="11">
    <source>
        <dbReference type="EMBL" id="AVO45705.1"/>
    </source>
</evidence>
<feature type="domain" description="T-SNARE coiled-coil homology" evidence="9">
    <location>
        <begin position="487"/>
        <end position="549"/>
    </location>
</feature>
<evidence type="ECO:0000259" key="8">
    <source>
        <dbReference type="PROSITE" id="PS50111"/>
    </source>
</evidence>
<evidence type="ECO:0000313" key="12">
    <source>
        <dbReference type="Proteomes" id="UP000237889"/>
    </source>
</evidence>
<evidence type="ECO:0000256" key="5">
    <source>
        <dbReference type="PROSITE-ProRule" id="PRU00284"/>
    </source>
</evidence>
<evidence type="ECO:0000256" key="6">
    <source>
        <dbReference type="SAM" id="Coils"/>
    </source>
</evidence>
<dbReference type="SUPFAM" id="SSF58104">
    <property type="entry name" value="Methyl-accepting chemotaxis protein (MCP) signaling domain"/>
    <property type="match status" value="1"/>
</dbReference>
<dbReference type="Proteomes" id="UP000237889">
    <property type="component" value="Chromosome"/>
</dbReference>
<dbReference type="Gene3D" id="1.10.287.950">
    <property type="entry name" value="Methyl-accepting chemotaxis protein"/>
    <property type="match status" value="1"/>
</dbReference>
<feature type="domain" description="HAMP" evidence="10">
    <location>
        <begin position="241"/>
        <end position="294"/>
    </location>
</feature>
<evidence type="ECO:0000259" key="9">
    <source>
        <dbReference type="PROSITE" id="PS50192"/>
    </source>
</evidence>
<dbReference type="Gene3D" id="6.10.340.10">
    <property type="match status" value="1"/>
</dbReference>
<feature type="transmembrane region" description="Helical" evidence="7">
    <location>
        <begin position="36"/>
        <end position="58"/>
    </location>
</feature>
<proteinExistence type="inferred from homology"/>
<dbReference type="KEGG" id="phr:C6569_11865"/>
<dbReference type="PRINTS" id="PR00260">
    <property type="entry name" value="CHEMTRNSDUCR"/>
</dbReference>
<dbReference type="PANTHER" id="PTHR32089">
    <property type="entry name" value="METHYL-ACCEPTING CHEMOTAXIS PROTEIN MCPB"/>
    <property type="match status" value="1"/>
</dbReference>
<organism evidence="11 12">
    <name type="scientific">Phreatobacter cathodiphilus</name>
    <dbReference type="NCBI Taxonomy" id="1868589"/>
    <lineage>
        <taxon>Bacteria</taxon>
        <taxon>Pseudomonadati</taxon>
        <taxon>Pseudomonadota</taxon>
        <taxon>Alphaproteobacteria</taxon>
        <taxon>Hyphomicrobiales</taxon>
        <taxon>Phreatobacteraceae</taxon>
        <taxon>Phreatobacter</taxon>
    </lineage>
</organism>
<dbReference type="PROSITE" id="PS50885">
    <property type="entry name" value="HAMP"/>
    <property type="match status" value="1"/>
</dbReference>
<evidence type="ECO:0000256" key="7">
    <source>
        <dbReference type="SAM" id="Phobius"/>
    </source>
</evidence>
<dbReference type="GO" id="GO:0006935">
    <property type="term" value="P:chemotaxis"/>
    <property type="evidence" value="ECO:0007669"/>
    <property type="project" value="InterPro"/>
</dbReference>
<accession>A0A2S0NC42</accession>
<dbReference type="GO" id="GO:0007165">
    <property type="term" value="P:signal transduction"/>
    <property type="evidence" value="ECO:0007669"/>
    <property type="project" value="UniProtKB-KW"/>
</dbReference>
<keyword evidence="7" id="KW-0472">Membrane</keyword>
<feature type="transmembrane region" description="Helical" evidence="7">
    <location>
        <begin position="219"/>
        <end position="239"/>
    </location>
</feature>
<dbReference type="InterPro" id="IPR003660">
    <property type="entry name" value="HAMP_dom"/>
</dbReference>
<dbReference type="OrthoDB" id="7980437at2"/>
<evidence type="ECO:0000256" key="1">
    <source>
        <dbReference type="ARBA" id="ARBA00004429"/>
    </source>
</evidence>
<dbReference type="GO" id="GO:0005886">
    <property type="term" value="C:plasma membrane"/>
    <property type="evidence" value="ECO:0007669"/>
    <property type="project" value="UniProtKB-SubCell"/>
</dbReference>